<dbReference type="RefSeq" id="XP_060278911.1">
    <property type="nucleotide sequence ID" value="XM_060429161.1"/>
</dbReference>
<name>A0AAJ0BQN6_9PEZI</name>
<sequence length="367" mass="38484">MHLSNLASVAAPLLGFAAAAPPVPRSYGVPNDGFPNPNAQQLLAIETQADGTLSNAPPPPTLASSSLTAFQLIAFNENFEVAFFSSLVNNITTGVGNFNLPTPENQNELISILKTVLAQEELHAISALQLLTHFGAFAPPPCTYNFPTTDVVSAIRLAETFTAVVMGTLQDASQLLAKNGDDGPVRTVASIIGQEGEQNGFYRTLLGFKPSEKPFLTTSIAAYAFSVLQTFVAECPFPISDIAIPVFTPLSVLSGNGGTDVAPQDQTLTFSANLAGVEAAAKFVGGDGSGLFVTYLSGQLLPISEPVTNVRWDGSSVTFDALFPFTENIMYALTIASLTTSDTVVDPDDLPGVTLAAPGLIQVNDRV</sequence>
<dbReference type="Pfam" id="PF13668">
    <property type="entry name" value="Ferritin_2"/>
    <property type="match status" value="1"/>
</dbReference>
<feature type="chain" id="PRO_5042465092" description="Sexual development protein" evidence="1">
    <location>
        <begin position="20"/>
        <end position="367"/>
    </location>
</feature>
<protein>
    <recommendedName>
        <fullName evidence="4">Sexual development protein</fullName>
    </recommendedName>
</protein>
<evidence type="ECO:0000313" key="2">
    <source>
        <dbReference type="EMBL" id="KAK1762698.1"/>
    </source>
</evidence>
<proteinExistence type="predicted"/>
<evidence type="ECO:0008006" key="4">
    <source>
        <dbReference type="Google" id="ProtNLM"/>
    </source>
</evidence>
<evidence type="ECO:0000256" key="1">
    <source>
        <dbReference type="SAM" id="SignalP"/>
    </source>
</evidence>
<gene>
    <name evidence="2" type="ORF">QBC33DRAFT_551314</name>
</gene>
<evidence type="ECO:0000313" key="3">
    <source>
        <dbReference type="Proteomes" id="UP001244011"/>
    </source>
</evidence>
<dbReference type="EMBL" id="MU839034">
    <property type="protein sequence ID" value="KAK1762698.1"/>
    <property type="molecule type" value="Genomic_DNA"/>
</dbReference>
<dbReference type="AlphaFoldDB" id="A0AAJ0BQN6"/>
<dbReference type="Proteomes" id="UP001244011">
    <property type="component" value="Unassembled WGS sequence"/>
</dbReference>
<organism evidence="2 3">
    <name type="scientific">Phialemonium atrogriseum</name>
    <dbReference type="NCBI Taxonomy" id="1093897"/>
    <lineage>
        <taxon>Eukaryota</taxon>
        <taxon>Fungi</taxon>
        <taxon>Dikarya</taxon>
        <taxon>Ascomycota</taxon>
        <taxon>Pezizomycotina</taxon>
        <taxon>Sordariomycetes</taxon>
        <taxon>Sordariomycetidae</taxon>
        <taxon>Cephalothecales</taxon>
        <taxon>Cephalothecaceae</taxon>
        <taxon>Phialemonium</taxon>
    </lineage>
</organism>
<reference evidence="2" key="1">
    <citation type="submission" date="2023-06" db="EMBL/GenBank/DDBJ databases">
        <title>Genome-scale phylogeny and comparative genomics of the fungal order Sordariales.</title>
        <authorList>
            <consortium name="Lawrence Berkeley National Laboratory"/>
            <person name="Hensen N."/>
            <person name="Bonometti L."/>
            <person name="Westerberg I."/>
            <person name="Brannstrom I.O."/>
            <person name="Guillou S."/>
            <person name="Cros-Aarteil S."/>
            <person name="Calhoun S."/>
            <person name="Haridas S."/>
            <person name="Kuo A."/>
            <person name="Mondo S."/>
            <person name="Pangilinan J."/>
            <person name="Riley R."/>
            <person name="Labutti K."/>
            <person name="Andreopoulos B."/>
            <person name="Lipzen A."/>
            <person name="Chen C."/>
            <person name="Yanf M."/>
            <person name="Daum C."/>
            <person name="Ng V."/>
            <person name="Clum A."/>
            <person name="Steindorff A."/>
            <person name="Ohm R."/>
            <person name="Martin F."/>
            <person name="Silar P."/>
            <person name="Natvig D."/>
            <person name="Lalanne C."/>
            <person name="Gautier V."/>
            <person name="Ament-Velasquez S.L."/>
            <person name="Kruys A."/>
            <person name="Hutchinson M.I."/>
            <person name="Powell A.J."/>
            <person name="Barry K."/>
            <person name="Miller A.N."/>
            <person name="Grigoriev I.V."/>
            <person name="Debuchy R."/>
            <person name="Gladieux P."/>
            <person name="Thoren M.H."/>
            <person name="Johannesson H."/>
        </authorList>
    </citation>
    <scope>NUCLEOTIDE SEQUENCE</scope>
    <source>
        <strain evidence="2">8032-3</strain>
    </source>
</reference>
<feature type="signal peptide" evidence="1">
    <location>
        <begin position="1"/>
        <end position="19"/>
    </location>
</feature>
<dbReference type="GeneID" id="85312348"/>
<keyword evidence="3" id="KW-1185">Reference proteome</keyword>
<comment type="caution">
    <text evidence="2">The sequence shown here is derived from an EMBL/GenBank/DDBJ whole genome shotgun (WGS) entry which is preliminary data.</text>
</comment>
<accession>A0AAJ0BQN6</accession>
<keyword evidence="1" id="KW-0732">Signal</keyword>